<dbReference type="Pfam" id="PF00392">
    <property type="entry name" value="GntR"/>
    <property type="match status" value="1"/>
</dbReference>
<dbReference type="CDD" id="cd00609">
    <property type="entry name" value="AAT_like"/>
    <property type="match status" value="1"/>
</dbReference>
<dbReference type="InterPro" id="IPR015424">
    <property type="entry name" value="PyrdxlP-dep_Trfase"/>
</dbReference>
<comment type="similarity">
    <text evidence="1">In the C-terminal section; belongs to the class-I pyridoxal-phosphate-dependent aminotransferase family.</text>
</comment>
<keyword evidence="4" id="KW-0238">DNA-binding</keyword>
<keyword evidence="7" id="KW-0032">Aminotransferase</keyword>
<organism evidence="7 8">
    <name type="scientific">Actinoplanes aureus</name>
    <dbReference type="NCBI Taxonomy" id="2792083"/>
    <lineage>
        <taxon>Bacteria</taxon>
        <taxon>Bacillati</taxon>
        <taxon>Actinomycetota</taxon>
        <taxon>Actinomycetes</taxon>
        <taxon>Micromonosporales</taxon>
        <taxon>Micromonosporaceae</taxon>
        <taxon>Actinoplanes</taxon>
    </lineage>
</organism>
<evidence type="ECO:0000259" key="6">
    <source>
        <dbReference type="PROSITE" id="PS50949"/>
    </source>
</evidence>
<dbReference type="Pfam" id="PF00155">
    <property type="entry name" value="Aminotran_1_2"/>
    <property type="match status" value="1"/>
</dbReference>
<keyword evidence="7" id="KW-0808">Transferase</keyword>
<proteinExistence type="inferred from homology"/>
<dbReference type="InterPro" id="IPR036388">
    <property type="entry name" value="WH-like_DNA-bd_sf"/>
</dbReference>
<keyword evidence="3" id="KW-0805">Transcription regulation</keyword>
<dbReference type="Proteomes" id="UP000598146">
    <property type="component" value="Unassembled WGS sequence"/>
</dbReference>
<dbReference type="GO" id="GO:0030170">
    <property type="term" value="F:pyridoxal phosphate binding"/>
    <property type="evidence" value="ECO:0007669"/>
    <property type="project" value="InterPro"/>
</dbReference>
<dbReference type="InterPro" id="IPR000524">
    <property type="entry name" value="Tscrpt_reg_HTH_GntR"/>
</dbReference>
<feature type="domain" description="HTH gntR-type" evidence="6">
    <location>
        <begin position="4"/>
        <end position="70"/>
    </location>
</feature>
<evidence type="ECO:0000256" key="1">
    <source>
        <dbReference type="ARBA" id="ARBA00005384"/>
    </source>
</evidence>
<evidence type="ECO:0000256" key="2">
    <source>
        <dbReference type="ARBA" id="ARBA00022898"/>
    </source>
</evidence>
<dbReference type="CDD" id="cd07377">
    <property type="entry name" value="WHTH_GntR"/>
    <property type="match status" value="1"/>
</dbReference>
<dbReference type="AlphaFoldDB" id="A0A931C8V2"/>
<evidence type="ECO:0000313" key="7">
    <source>
        <dbReference type="EMBL" id="MBG0564304.1"/>
    </source>
</evidence>
<accession>A0A931C8V2</accession>
<dbReference type="InterPro" id="IPR036390">
    <property type="entry name" value="WH_DNA-bd_sf"/>
</dbReference>
<evidence type="ECO:0000256" key="4">
    <source>
        <dbReference type="ARBA" id="ARBA00023125"/>
    </source>
</evidence>
<dbReference type="SUPFAM" id="SSF53383">
    <property type="entry name" value="PLP-dependent transferases"/>
    <property type="match status" value="1"/>
</dbReference>
<reference evidence="7" key="1">
    <citation type="submission" date="2020-11" db="EMBL/GenBank/DDBJ databases">
        <title>Isolation and identification of active actinomycetes.</title>
        <authorList>
            <person name="Sun X."/>
        </authorList>
    </citation>
    <scope>NUCLEOTIDE SEQUENCE</scope>
    <source>
        <strain evidence="7">NEAU-A11</strain>
    </source>
</reference>
<dbReference type="PANTHER" id="PTHR46577:SF1">
    <property type="entry name" value="HTH-TYPE TRANSCRIPTIONAL REGULATORY PROTEIN GABR"/>
    <property type="match status" value="1"/>
</dbReference>
<protein>
    <submittedName>
        <fullName evidence="7">PLP-dependent aminotransferase family protein</fullName>
    </submittedName>
</protein>
<name>A0A931C8V2_9ACTN</name>
<dbReference type="Gene3D" id="1.10.10.10">
    <property type="entry name" value="Winged helix-like DNA-binding domain superfamily/Winged helix DNA-binding domain"/>
    <property type="match status" value="1"/>
</dbReference>
<dbReference type="InterPro" id="IPR015422">
    <property type="entry name" value="PyrdxlP-dep_Trfase_small"/>
</dbReference>
<dbReference type="InterPro" id="IPR004839">
    <property type="entry name" value="Aminotransferase_I/II_large"/>
</dbReference>
<dbReference type="Gene3D" id="3.40.640.10">
    <property type="entry name" value="Type I PLP-dependent aspartate aminotransferase-like (Major domain)"/>
    <property type="match status" value="1"/>
</dbReference>
<evidence type="ECO:0000256" key="3">
    <source>
        <dbReference type="ARBA" id="ARBA00023015"/>
    </source>
</evidence>
<comment type="caution">
    <text evidence="7">The sequence shown here is derived from an EMBL/GenBank/DDBJ whole genome shotgun (WGS) entry which is preliminary data.</text>
</comment>
<evidence type="ECO:0000256" key="5">
    <source>
        <dbReference type="ARBA" id="ARBA00023163"/>
    </source>
</evidence>
<gene>
    <name evidence="7" type="ORF">I4J89_22915</name>
</gene>
<dbReference type="SUPFAM" id="SSF46785">
    <property type="entry name" value="Winged helix' DNA-binding domain"/>
    <property type="match status" value="1"/>
</dbReference>
<dbReference type="GO" id="GO:0003677">
    <property type="term" value="F:DNA binding"/>
    <property type="evidence" value="ECO:0007669"/>
    <property type="project" value="UniProtKB-KW"/>
</dbReference>
<evidence type="ECO:0000313" key="8">
    <source>
        <dbReference type="Proteomes" id="UP000598146"/>
    </source>
</evidence>
<dbReference type="RefSeq" id="WP_196416072.1">
    <property type="nucleotide sequence ID" value="NZ_JADQTO010000010.1"/>
</dbReference>
<dbReference type="SMART" id="SM00345">
    <property type="entry name" value="HTH_GNTR"/>
    <property type="match status" value="1"/>
</dbReference>
<dbReference type="GO" id="GO:0008483">
    <property type="term" value="F:transaminase activity"/>
    <property type="evidence" value="ECO:0007669"/>
    <property type="project" value="UniProtKB-KW"/>
</dbReference>
<keyword evidence="8" id="KW-1185">Reference proteome</keyword>
<dbReference type="Gene3D" id="3.90.1150.10">
    <property type="entry name" value="Aspartate Aminotransferase, domain 1"/>
    <property type="match status" value="1"/>
</dbReference>
<dbReference type="PANTHER" id="PTHR46577">
    <property type="entry name" value="HTH-TYPE TRANSCRIPTIONAL REGULATORY PROTEIN GABR"/>
    <property type="match status" value="1"/>
</dbReference>
<dbReference type="EMBL" id="JADQTO010000010">
    <property type="protein sequence ID" value="MBG0564304.1"/>
    <property type="molecule type" value="Genomic_DNA"/>
</dbReference>
<sequence>MNDGNATGRVIQDLRRLATGAEPGTRLPSVRELTARHQASPVTVAEAIRRLVGEGLVETRSGRGTFVAARQPERRTPDLSWQTVALGPRRAGEEEMQALLALPPAGAIPLSGGYLDADLQPAAALGAALARAARQPATWHRGPVEGRADLRDWFAREAGTGLRDDDLVICPGGQAALSSALRALAAPGDTLLVESPTYLGALAAGHAAGLRVVPVPADADGIRPDQLAAAFARTGARLFYCQPLYANPTGATLAAHRRAEVAAIVRDAGAFLIEDDYARDLVIDGDAPPPLAAGDPDGHVVYLRSLTKSAAPGLRVAAIGARGPAGARLRSARLLDDFFVAGPLQQAALEFVTSPAWGRHRRTLRAALRSRRDALLAALSRHLPDLVPPAVPRGGLHLWVRLPDHTDDVTVTAAAATAGVIVFPGRPWYAAEPPAPHLRLTYAAAPPELMDEAVRRLSRAVAPARQAADRG</sequence>
<dbReference type="PROSITE" id="PS50949">
    <property type="entry name" value="HTH_GNTR"/>
    <property type="match status" value="1"/>
</dbReference>
<dbReference type="GO" id="GO:0003700">
    <property type="term" value="F:DNA-binding transcription factor activity"/>
    <property type="evidence" value="ECO:0007669"/>
    <property type="project" value="InterPro"/>
</dbReference>
<keyword evidence="5" id="KW-0804">Transcription</keyword>
<keyword evidence="2" id="KW-0663">Pyridoxal phosphate</keyword>
<dbReference type="InterPro" id="IPR015421">
    <property type="entry name" value="PyrdxlP-dep_Trfase_major"/>
</dbReference>
<dbReference type="InterPro" id="IPR051446">
    <property type="entry name" value="HTH_trans_reg/aminotransferase"/>
</dbReference>